<proteinExistence type="predicted"/>
<name>A0A6B0UAA9_IXORI</name>
<protein>
    <submittedName>
        <fullName evidence="1">Uncharacterized protein</fullName>
    </submittedName>
</protein>
<sequence length="72" mass="7601">MAPWSSPACSLPPCLLRWPAWSAHPRSSRPCATTSCSRTFTGSVRALARTTNLGGATCLPLSFPWLAAPSAN</sequence>
<dbReference type="EMBL" id="GIFC01000880">
    <property type="protein sequence ID" value="MXU82963.1"/>
    <property type="molecule type" value="Transcribed_RNA"/>
</dbReference>
<reference evidence="1" key="1">
    <citation type="submission" date="2019-12" db="EMBL/GenBank/DDBJ databases">
        <title>An insight into the sialome of adult female Ixodes ricinus ticks feeding for 6 days.</title>
        <authorList>
            <person name="Perner J."/>
            <person name="Ribeiro J.M.C."/>
        </authorList>
    </citation>
    <scope>NUCLEOTIDE SEQUENCE</scope>
    <source>
        <strain evidence="1">Semi-engorged</strain>
        <tissue evidence="1">Salivary glands</tissue>
    </source>
</reference>
<accession>A0A6B0UAA9</accession>
<organism evidence="1">
    <name type="scientific">Ixodes ricinus</name>
    <name type="common">Common tick</name>
    <name type="synonym">Acarus ricinus</name>
    <dbReference type="NCBI Taxonomy" id="34613"/>
    <lineage>
        <taxon>Eukaryota</taxon>
        <taxon>Metazoa</taxon>
        <taxon>Ecdysozoa</taxon>
        <taxon>Arthropoda</taxon>
        <taxon>Chelicerata</taxon>
        <taxon>Arachnida</taxon>
        <taxon>Acari</taxon>
        <taxon>Parasitiformes</taxon>
        <taxon>Ixodida</taxon>
        <taxon>Ixodoidea</taxon>
        <taxon>Ixodidae</taxon>
        <taxon>Ixodinae</taxon>
        <taxon>Ixodes</taxon>
    </lineage>
</organism>
<evidence type="ECO:0000313" key="1">
    <source>
        <dbReference type="EMBL" id="MXU82963.1"/>
    </source>
</evidence>
<dbReference type="AlphaFoldDB" id="A0A6B0UAA9"/>